<dbReference type="InterPro" id="IPR007111">
    <property type="entry name" value="NACHT_NTPase"/>
</dbReference>
<dbReference type="Pfam" id="PF05729">
    <property type="entry name" value="NACHT"/>
    <property type="match status" value="1"/>
</dbReference>
<evidence type="ECO:0000259" key="1">
    <source>
        <dbReference type="PROSITE" id="PS50837"/>
    </source>
</evidence>
<comment type="caution">
    <text evidence="2">The sequence shown here is derived from an EMBL/GenBank/DDBJ whole genome shotgun (WGS) entry which is preliminary data.</text>
</comment>
<proteinExistence type="predicted"/>
<dbReference type="InterPro" id="IPR027417">
    <property type="entry name" value="P-loop_NTPase"/>
</dbReference>
<organism evidence="2 3">
    <name type="scientific">Dimorphilus gyrociliatus</name>
    <dbReference type="NCBI Taxonomy" id="2664684"/>
    <lineage>
        <taxon>Eukaryota</taxon>
        <taxon>Metazoa</taxon>
        <taxon>Spiralia</taxon>
        <taxon>Lophotrochozoa</taxon>
        <taxon>Annelida</taxon>
        <taxon>Polychaeta</taxon>
        <taxon>Polychaeta incertae sedis</taxon>
        <taxon>Dinophilidae</taxon>
        <taxon>Dimorphilus</taxon>
    </lineage>
</organism>
<reference evidence="2 3" key="1">
    <citation type="submission" date="2020-08" db="EMBL/GenBank/DDBJ databases">
        <authorList>
            <person name="Hejnol A."/>
        </authorList>
    </citation>
    <scope>NUCLEOTIDE SEQUENCE [LARGE SCALE GENOMIC DNA]</scope>
</reference>
<protein>
    <submittedName>
        <fullName evidence="2">DgyrCDS844</fullName>
    </submittedName>
</protein>
<dbReference type="Gene3D" id="3.40.50.300">
    <property type="entry name" value="P-loop containing nucleotide triphosphate hydrolases"/>
    <property type="match status" value="1"/>
</dbReference>
<dbReference type="PROSITE" id="PS50837">
    <property type="entry name" value="NACHT"/>
    <property type="match status" value="1"/>
</dbReference>
<keyword evidence="3" id="KW-1185">Reference proteome</keyword>
<dbReference type="EMBL" id="CAJFCJ010000001">
    <property type="protein sequence ID" value="CAD5111545.1"/>
    <property type="molecule type" value="Genomic_DNA"/>
</dbReference>
<dbReference type="Proteomes" id="UP000549394">
    <property type="component" value="Unassembled WGS sequence"/>
</dbReference>
<name>A0A7I8V8L2_9ANNE</name>
<sequence length="1282" mass="150473">MAFEVRDSGDFLLDLLNQKLIEDQLLLLGELGIRYSNENIQYFYRIRYLDNLFQKCSDLDLNQYFYDYFSSFQSKCNGERVEEVFEGTENDIKFSYLAIFLSDEEIENLYYKHLYNYGEDAPFQPIDDESVHWSPVKTMKILERWMFGEDIRNKFDYNGLIKLFIKKFNSIEQRKLACLDAKLNERCELNKFITDLKNKYTSAYYDLPILTNKHPKTKKKAYQIQTEILWKIQKNDFNKNNELEIWSNFQSLINNYEHFITKKTGRVLMEGQIGSGKSLYVHYMMNMWAKGTVLKDIDLCLYFDFSRIDSNQTLERLFIQQTFPEFSREQQDFYSTLLQRFIRKSPSKVLLLFDQLDHYYFNNHQLNEILEEKSRTPIITWCRNVKAKDIKDTYHCVIELLGFNLLQFTIYLQKCFNELEIIDIESSYEHFKNSFGLAKLSKEYLRSLTDEVEQFQLFRCSCLSTLQNLSIIVFKQIPQSLEHQFGRYDLMEERNSPLFMALTSLYCLREEEDDNCRFKTDFGLYQYYIQSSSTRFKEILENKVGRLLINDLNGIDLNFNDNLSIEVIKEFCSYTNNLVYYSQVFNTRTNTERIVIEFLHPTVKEYLLALYITQIFQKDNQSFNILIADGYKFHNLSKMWKIFQYIGGIDEECLKVILYNIEKEFFEGVNNVHEETFNRFNTLVKGSLCRINDEIWKRFFYSILNYTAKINLKSILSSFNSTFNDIILRIPTDVQLYFNDQEDELIFDGIGNLLIQTGGLNNHQLELLMKCKHLKCIKIIDVQVDNVALYELKENSLKTLEKLVIGQTIIDWKILSSVDGDLLLSDLHLCKLLLTDNTMNFISKAIHLQHLTIHPSSDYTQNALTIELLYTLATVNTSLKSLSLFGLDVESQHHLYDNFFFSMQSFKELVDCHFTLVDLGCVADEFFKALSLGPRNTLRSLILNRCRLRPKDEKEIEIYIKRFVNLQFFSTSNALSFDKQYKADDSPVTSIDDGEVFLQVGIGRQHSQTPKVDNTLQCIEVEDVIKEQSTIDLSSIDCLMNSSQSKSLLGDCSDSNVDNIILPPQPPPPPSTSLTPSSPVASCSFPNSTVSIYLSEIIENFEIEKTAENLNEICNLDRLQPVPVMKLFPILEDFLKYFQPVFVLHFSEDDENSMVCEFLLDILYSLAKVKEELRETIVDLFNKLNETENIDTSLKNYLKNTLEDMNTGFLIKEMFLEQFHQILKIQNNKVLYEFLKDNLSLLDFQRNRDKSMVAAFSKGFHILIQNERDRDSMMPSLLIFFI</sequence>
<evidence type="ECO:0000313" key="2">
    <source>
        <dbReference type="EMBL" id="CAD5111545.1"/>
    </source>
</evidence>
<evidence type="ECO:0000313" key="3">
    <source>
        <dbReference type="Proteomes" id="UP000549394"/>
    </source>
</evidence>
<accession>A0A7I8V8L2</accession>
<dbReference type="SUPFAM" id="SSF52540">
    <property type="entry name" value="P-loop containing nucleoside triphosphate hydrolases"/>
    <property type="match status" value="1"/>
</dbReference>
<feature type="domain" description="NACHT" evidence="1">
    <location>
        <begin position="265"/>
        <end position="357"/>
    </location>
</feature>
<gene>
    <name evidence="2" type="ORF">DGYR_LOCUS831</name>
</gene>